<sequence length="350" mass="39876">MNELNIDLTKQKFTDGIQIFKDDHVSLKHKNFIFARNGSGKSTFASLLKEQCSPNLDVRVFAGFDTVLGENEKLNAFSLSINAGENELAIKQKETEIQAKQNELKRVTSEIDDSDIHNLKAKKAAAEAAVQKNNTAIDKFYSDSAAYIKKRTQPQISKTTYNKSDFKKEISHAAALQEIDVTQLKKTLETEELFVNTVEWKHVNYSAYLKSTNEILKSKVEEKNRIKRLQNNQQRINFAEEGMRIHKHQSGEICAFCGNAISEETFQELESYFSADEVAVLRNRIVEGKKKVSQLSSLIISMKWTQAAFYPEYQETAGNIWDDLVAHKKIILSFCDALEDALESKEKKFI</sequence>
<gene>
    <name evidence="3" type="ORF">FC26_GL001804</name>
</gene>
<dbReference type="RefSeq" id="WP_235809449.1">
    <property type="nucleotide sequence ID" value="NZ_AYYY01000003.1"/>
</dbReference>
<dbReference type="Pfam" id="PF13166">
    <property type="entry name" value="AAA_13"/>
    <property type="match status" value="1"/>
</dbReference>
<organism evidence="3 4">
    <name type="scientific">Paucilactobacillus vaccinostercus DSM 20634</name>
    <dbReference type="NCBI Taxonomy" id="1423813"/>
    <lineage>
        <taxon>Bacteria</taxon>
        <taxon>Bacillati</taxon>
        <taxon>Bacillota</taxon>
        <taxon>Bacilli</taxon>
        <taxon>Lactobacillales</taxon>
        <taxon>Lactobacillaceae</taxon>
        <taxon>Paucilactobacillus</taxon>
    </lineage>
</organism>
<name>A0A0R2AG15_9LACO</name>
<protein>
    <submittedName>
        <fullName evidence="3">Cation transport ATPase</fullName>
    </submittedName>
</protein>
<dbReference type="STRING" id="1423813.FC26_GL001804"/>
<proteinExistence type="predicted"/>
<accession>A0A0R2AG15</accession>
<dbReference type="AlphaFoldDB" id="A0A0R2AG15"/>
<evidence type="ECO:0000313" key="4">
    <source>
        <dbReference type="Proteomes" id="UP000051733"/>
    </source>
</evidence>
<feature type="coiled-coil region" evidence="1">
    <location>
        <begin position="83"/>
        <end position="110"/>
    </location>
</feature>
<reference evidence="3 4" key="1">
    <citation type="journal article" date="2015" name="Genome Announc.">
        <title>Expanding the biotechnology potential of lactobacilli through comparative genomics of 213 strains and associated genera.</title>
        <authorList>
            <person name="Sun Z."/>
            <person name="Harris H.M."/>
            <person name="McCann A."/>
            <person name="Guo C."/>
            <person name="Argimon S."/>
            <person name="Zhang W."/>
            <person name="Yang X."/>
            <person name="Jeffery I.B."/>
            <person name="Cooney J.C."/>
            <person name="Kagawa T.F."/>
            <person name="Liu W."/>
            <person name="Song Y."/>
            <person name="Salvetti E."/>
            <person name="Wrobel A."/>
            <person name="Rasinkangas P."/>
            <person name="Parkhill J."/>
            <person name="Rea M.C."/>
            <person name="O'Sullivan O."/>
            <person name="Ritari J."/>
            <person name="Douillard F.P."/>
            <person name="Paul Ross R."/>
            <person name="Yang R."/>
            <person name="Briner A.E."/>
            <person name="Felis G.E."/>
            <person name="de Vos W.M."/>
            <person name="Barrangou R."/>
            <person name="Klaenhammer T.R."/>
            <person name="Caufield P.W."/>
            <person name="Cui Y."/>
            <person name="Zhang H."/>
            <person name="O'Toole P.W."/>
        </authorList>
    </citation>
    <scope>NUCLEOTIDE SEQUENCE [LARGE SCALE GENOMIC DNA]</scope>
    <source>
        <strain evidence="3 4">DSM 20634</strain>
    </source>
</reference>
<dbReference type="InterPro" id="IPR026866">
    <property type="entry name" value="CR006_AAA"/>
</dbReference>
<evidence type="ECO:0000313" key="3">
    <source>
        <dbReference type="EMBL" id="KRM62678.1"/>
    </source>
</evidence>
<feature type="domain" description="Protein CR006 P-loop" evidence="2">
    <location>
        <begin position="24"/>
        <end position="347"/>
    </location>
</feature>
<comment type="caution">
    <text evidence="3">The sequence shown here is derived from an EMBL/GenBank/DDBJ whole genome shotgun (WGS) entry which is preliminary data.</text>
</comment>
<keyword evidence="1" id="KW-0175">Coiled coil</keyword>
<dbReference type="PATRIC" id="fig|1423813.3.peg.1832"/>
<keyword evidence="4" id="KW-1185">Reference proteome</keyword>
<evidence type="ECO:0000256" key="1">
    <source>
        <dbReference type="SAM" id="Coils"/>
    </source>
</evidence>
<dbReference type="Proteomes" id="UP000051733">
    <property type="component" value="Unassembled WGS sequence"/>
</dbReference>
<dbReference type="EMBL" id="AYYY01000003">
    <property type="protein sequence ID" value="KRM62678.1"/>
    <property type="molecule type" value="Genomic_DNA"/>
</dbReference>
<evidence type="ECO:0000259" key="2">
    <source>
        <dbReference type="Pfam" id="PF13166"/>
    </source>
</evidence>